<feature type="compositionally biased region" description="Basic and acidic residues" evidence="1">
    <location>
        <begin position="125"/>
        <end position="145"/>
    </location>
</feature>
<dbReference type="AlphaFoldDB" id="A0ABD3MSH5"/>
<feature type="region of interest" description="Disordered" evidence="1">
    <location>
        <begin position="122"/>
        <end position="156"/>
    </location>
</feature>
<name>A0ABD3MSH5_9STRA</name>
<feature type="region of interest" description="Disordered" evidence="1">
    <location>
        <begin position="1"/>
        <end position="26"/>
    </location>
</feature>
<accession>A0ABD3MSH5</accession>
<feature type="region of interest" description="Disordered" evidence="1">
    <location>
        <begin position="58"/>
        <end position="105"/>
    </location>
</feature>
<proteinExistence type="predicted"/>
<protein>
    <submittedName>
        <fullName evidence="2">Uncharacterized protein</fullName>
    </submittedName>
</protein>
<evidence type="ECO:0000313" key="2">
    <source>
        <dbReference type="EMBL" id="KAL3766632.1"/>
    </source>
</evidence>
<feature type="compositionally biased region" description="Basic and acidic residues" evidence="1">
    <location>
        <begin position="78"/>
        <end position="94"/>
    </location>
</feature>
<gene>
    <name evidence="2" type="ORF">ACHAWO_013979</name>
</gene>
<evidence type="ECO:0000313" key="3">
    <source>
        <dbReference type="Proteomes" id="UP001530400"/>
    </source>
</evidence>
<dbReference type="Proteomes" id="UP001530400">
    <property type="component" value="Unassembled WGS sequence"/>
</dbReference>
<feature type="compositionally biased region" description="Polar residues" evidence="1">
    <location>
        <begin position="1"/>
        <end position="15"/>
    </location>
</feature>
<sequence>MNGNTQDSGDNSKTGRSGKHALSSLKYRERKAKKEKLLVDAFNAKVASKLGTPPVSLIRKHTYSMRGKPRPKYGPPPEEMKGMSKQEVSAWKEKERKKRKAATMRLNRLEHKQLLERLSAQLSQESEKTLPEEKSQSRSEQKEPIETAPLPGGEDYEATAPEVERKSRATVPNDICHHQDFQVVSMLEEASIIHASPTDKAQTGYNTAVSFIDNQGHETVSIPANVFPSQFHQVVGNHTHVGSKTVDNVGAITTAAEDDAVAINYDNTNYAHASGLGAHSAANNICAANCLPGFVFGLGSSTTSGTINCITGESGIIQGDVMRDAQEISVTPSSKSAYQCFDEADDMNIDNVSVIEYLSAEDAFQSDSSFLGMSAEEEFNATYESSATDGDVNSEPFEFGTFEDFMNSIDDGGRFEDELSCEL</sequence>
<comment type="caution">
    <text evidence="2">The sequence shown here is derived from an EMBL/GenBank/DDBJ whole genome shotgun (WGS) entry which is preliminary data.</text>
</comment>
<reference evidence="2 3" key="1">
    <citation type="submission" date="2024-10" db="EMBL/GenBank/DDBJ databases">
        <title>Updated reference genomes for cyclostephanoid diatoms.</title>
        <authorList>
            <person name="Roberts W.R."/>
            <person name="Alverson A.J."/>
        </authorList>
    </citation>
    <scope>NUCLEOTIDE SEQUENCE [LARGE SCALE GENOMIC DNA]</scope>
    <source>
        <strain evidence="2 3">AJA010-31</strain>
    </source>
</reference>
<feature type="compositionally biased region" description="Basic residues" evidence="1">
    <location>
        <begin position="58"/>
        <end position="71"/>
    </location>
</feature>
<organism evidence="2 3">
    <name type="scientific">Cyclotella atomus</name>
    <dbReference type="NCBI Taxonomy" id="382360"/>
    <lineage>
        <taxon>Eukaryota</taxon>
        <taxon>Sar</taxon>
        <taxon>Stramenopiles</taxon>
        <taxon>Ochrophyta</taxon>
        <taxon>Bacillariophyta</taxon>
        <taxon>Coscinodiscophyceae</taxon>
        <taxon>Thalassiosirophycidae</taxon>
        <taxon>Stephanodiscales</taxon>
        <taxon>Stephanodiscaceae</taxon>
        <taxon>Cyclotella</taxon>
    </lineage>
</organism>
<evidence type="ECO:0000256" key="1">
    <source>
        <dbReference type="SAM" id="MobiDB-lite"/>
    </source>
</evidence>
<dbReference type="EMBL" id="JALLPJ020001382">
    <property type="protein sequence ID" value="KAL3766632.1"/>
    <property type="molecule type" value="Genomic_DNA"/>
</dbReference>
<keyword evidence="3" id="KW-1185">Reference proteome</keyword>